<dbReference type="InterPro" id="IPR050584">
    <property type="entry name" value="Cholesterol_7-desaturase"/>
</dbReference>
<dbReference type="PANTHER" id="PTHR21266">
    <property type="entry name" value="IRON-SULFUR DOMAIN CONTAINING PROTEIN"/>
    <property type="match status" value="1"/>
</dbReference>
<sequence>MLSAADNDRYNDVEPGSTLHDMARRYWLPYLRSEALEPNGPPKKVELLGEKFVSFRDGSGKVGFFEEQCPHRGASLALGRTGDNALTCIFHGWKFDVSGTCIAAPSESNPRFCSTVKVPAFPVREAGGALWVYLGPGEPPVFPEWEFCLLPPEHRRARVGYTDSNWTQNLETLLDSAHIGLLHAQPVKAEINESVVAIKGVHAPKLSVVDTPYGFQAYSRREREDGQVYLRVTEYLAPFTVLNGSMRTDEGRVLFMIPINNRRTAFWRFEWDMVHTQEWWKKQSIERGALGLKFVDHDDFLHNSLDRGREDFGQNREAMKLGHWSGFKDLRAEDAAVAESVPIVDRTKEHLGASDLVIAKMRQRFFQGLDEFERGGKPLGLGPNGDGSGIAYTDLRGTSEVVAPDIDQIEYHNVELREERKALRRAFLEAQGAGAAIKERQHA</sequence>
<gene>
    <name evidence="7" type="ORF">EV675_4209</name>
</gene>
<dbReference type="AlphaFoldDB" id="A0A4V2F392"/>
<dbReference type="Pfam" id="PF19301">
    <property type="entry name" value="LigXa_C"/>
    <property type="match status" value="1"/>
</dbReference>
<evidence type="ECO:0000256" key="2">
    <source>
        <dbReference type="ARBA" id="ARBA00022723"/>
    </source>
</evidence>
<organism evidence="7 8">
    <name type="scientific">Pigmentiphaga kullae</name>
    <dbReference type="NCBI Taxonomy" id="151784"/>
    <lineage>
        <taxon>Bacteria</taxon>
        <taxon>Pseudomonadati</taxon>
        <taxon>Pseudomonadota</taxon>
        <taxon>Betaproteobacteria</taxon>
        <taxon>Burkholderiales</taxon>
        <taxon>Alcaligenaceae</taxon>
        <taxon>Pigmentiphaga</taxon>
    </lineage>
</organism>
<keyword evidence="3" id="KW-0560">Oxidoreductase</keyword>
<keyword evidence="4" id="KW-0408">Iron</keyword>
<evidence type="ECO:0000256" key="4">
    <source>
        <dbReference type="ARBA" id="ARBA00023004"/>
    </source>
</evidence>
<dbReference type="GO" id="GO:0051537">
    <property type="term" value="F:2 iron, 2 sulfur cluster binding"/>
    <property type="evidence" value="ECO:0007669"/>
    <property type="project" value="UniProtKB-KW"/>
</dbReference>
<dbReference type="Pfam" id="PF00355">
    <property type="entry name" value="Rieske"/>
    <property type="match status" value="1"/>
</dbReference>
<name>A0A4V2F392_9BURK</name>
<keyword evidence="8" id="KW-1185">Reference proteome</keyword>
<dbReference type="InterPro" id="IPR036922">
    <property type="entry name" value="Rieske_2Fe-2S_sf"/>
</dbReference>
<evidence type="ECO:0000256" key="1">
    <source>
        <dbReference type="ARBA" id="ARBA00022714"/>
    </source>
</evidence>
<comment type="caution">
    <text evidence="7">The sequence shown here is derived from an EMBL/GenBank/DDBJ whole genome shotgun (WGS) entry which is preliminary data.</text>
</comment>
<keyword evidence="7" id="KW-0223">Dioxygenase</keyword>
<reference evidence="7 8" key="1">
    <citation type="submission" date="2019-02" db="EMBL/GenBank/DDBJ databases">
        <title>Genomic Encyclopedia of Type Strains, Phase IV (KMG-IV): sequencing the most valuable type-strain genomes for metagenomic binning, comparative biology and taxonomic classification.</title>
        <authorList>
            <person name="Goeker M."/>
        </authorList>
    </citation>
    <scope>NUCLEOTIDE SEQUENCE [LARGE SCALE GENOMIC DNA]</scope>
    <source>
        <strain evidence="7 8">K24</strain>
    </source>
</reference>
<dbReference type="InterPro" id="IPR017941">
    <property type="entry name" value="Rieske_2Fe-2S"/>
</dbReference>
<accession>A0A4V2F392</accession>
<dbReference type="RefSeq" id="WP_165404689.1">
    <property type="nucleotide sequence ID" value="NZ_SGXC01000002.1"/>
</dbReference>
<evidence type="ECO:0000259" key="6">
    <source>
        <dbReference type="PROSITE" id="PS51296"/>
    </source>
</evidence>
<dbReference type="SUPFAM" id="SSF50022">
    <property type="entry name" value="ISP domain"/>
    <property type="match status" value="1"/>
</dbReference>
<dbReference type="Proteomes" id="UP000292445">
    <property type="component" value="Unassembled WGS sequence"/>
</dbReference>
<dbReference type="Gene3D" id="2.102.10.10">
    <property type="entry name" value="Rieske [2Fe-2S] iron-sulphur domain"/>
    <property type="match status" value="1"/>
</dbReference>
<keyword evidence="5" id="KW-0411">Iron-sulfur</keyword>
<protein>
    <submittedName>
        <fullName evidence="7">Phenylpropionate dioxygenase-like ring-hydroxylating dioxygenase large terminal subunit</fullName>
    </submittedName>
</protein>
<dbReference type="EMBL" id="SGXC01000002">
    <property type="protein sequence ID" value="RZS81584.1"/>
    <property type="molecule type" value="Genomic_DNA"/>
</dbReference>
<dbReference type="PANTHER" id="PTHR21266:SF59">
    <property type="entry name" value="BLR4922 PROTEIN"/>
    <property type="match status" value="1"/>
</dbReference>
<evidence type="ECO:0000313" key="8">
    <source>
        <dbReference type="Proteomes" id="UP000292445"/>
    </source>
</evidence>
<dbReference type="GO" id="GO:0046872">
    <property type="term" value="F:metal ion binding"/>
    <property type="evidence" value="ECO:0007669"/>
    <property type="project" value="UniProtKB-KW"/>
</dbReference>
<evidence type="ECO:0000256" key="5">
    <source>
        <dbReference type="ARBA" id="ARBA00023014"/>
    </source>
</evidence>
<dbReference type="PROSITE" id="PS51296">
    <property type="entry name" value="RIESKE"/>
    <property type="match status" value="1"/>
</dbReference>
<feature type="domain" description="Rieske" evidence="6">
    <location>
        <begin position="29"/>
        <end position="132"/>
    </location>
</feature>
<keyword evidence="1" id="KW-0001">2Fe-2S</keyword>
<dbReference type="GO" id="GO:0051213">
    <property type="term" value="F:dioxygenase activity"/>
    <property type="evidence" value="ECO:0007669"/>
    <property type="project" value="UniProtKB-KW"/>
</dbReference>
<proteinExistence type="predicted"/>
<dbReference type="SUPFAM" id="SSF55961">
    <property type="entry name" value="Bet v1-like"/>
    <property type="match status" value="1"/>
</dbReference>
<dbReference type="InterPro" id="IPR045623">
    <property type="entry name" value="LigXa_C"/>
</dbReference>
<evidence type="ECO:0000313" key="7">
    <source>
        <dbReference type="EMBL" id="RZS81584.1"/>
    </source>
</evidence>
<keyword evidence="2" id="KW-0479">Metal-binding</keyword>
<evidence type="ECO:0000256" key="3">
    <source>
        <dbReference type="ARBA" id="ARBA00023002"/>
    </source>
</evidence>